<feature type="compositionally biased region" description="Low complexity" evidence="1">
    <location>
        <begin position="313"/>
        <end position="333"/>
    </location>
</feature>
<accession>A0A067SQ86</accession>
<reference evidence="3" key="1">
    <citation type="journal article" date="2014" name="Proc. Natl. Acad. Sci. U.S.A.">
        <title>Extensive sampling of basidiomycete genomes demonstrates inadequacy of the white-rot/brown-rot paradigm for wood decay fungi.</title>
        <authorList>
            <person name="Riley R."/>
            <person name="Salamov A.A."/>
            <person name="Brown D.W."/>
            <person name="Nagy L.G."/>
            <person name="Floudas D."/>
            <person name="Held B.W."/>
            <person name="Levasseur A."/>
            <person name="Lombard V."/>
            <person name="Morin E."/>
            <person name="Otillar R."/>
            <person name="Lindquist E.A."/>
            <person name="Sun H."/>
            <person name="LaButti K.M."/>
            <person name="Schmutz J."/>
            <person name="Jabbour D."/>
            <person name="Luo H."/>
            <person name="Baker S.E."/>
            <person name="Pisabarro A.G."/>
            <person name="Walton J.D."/>
            <person name="Blanchette R.A."/>
            <person name="Henrissat B."/>
            <person name="Martin F."/>
            <person name="Cullen D."/>
            <person name="Hibbett D.S."/>
            <person name="Grigoriev I.V."/>
        </authorList>
    </citation>
    <scope>NUCLEOTIDE SEQUENCE [LARGE SCALE GENOMIC DNA]</scope>
    <source>
        <strain evidence="3">CBS 339.88</strain>
    </source>
</reference>
<feature type="compositionally biased region" description="Basic and acidic residues" evidence="1">
    <location>
        <begin position="222"/>
        <end position="233"/>
    </location>
</feature>
<feature type="compositionally biased region" description="Low complexity" evidence="1">
    <location>
        <begin position="260"/>
        <end position="275"/>
    </location>
</feature>
<gene>
    <name evidence="2" type="ORF">GALMADRAFT_142259</name>
</gene>
<sequence length="333" mass="35713">MSQATIPQPTSILSTSALAHRQVTTLIDERSPTKEIAKGDILLLFVSNKDIELGYTTKQATKGPYHPCVVFSVEKRQVSAETFQTVVGAFPIRIFKCGIGTRLTNPDSRRTLLPLPSSSQSPLITPPGFGTPLTFDYGSHAQAWVQVKTVWFPSLREFRTSSPKLQMSGSEVDRIVTYVKVLAMTIPPTLLPRLFRSSSQGHVSSSSSTSDDVGGPTAIDTPHAEHLAPDDTMRPQCLANSDSQAAPPSPIPSSLTGVESADSSSRAASSAQPSADGSVPLQGDQQQSPGQGVISNRRYLPPAVRDKQRTATSSLDSPSSRRSLSSLSEQEQQ</sequence>
<keyword evidence="3" id="KW-1185">Reference proteome</keyword>
<dbReference type="AlphaFoldDB" id="A0A067SQ86"/>
<organism evidence="2 3">
    <name type="scientific">Galerina marginata (strain CBS 339.88)</name>
    <dbReference type="NCBI Taxonomy" id="685588"/>
    <lineage>
        <taxon>Eukaryota</taxon>
        <taxon>Fungi</taxon>
        <taxon>Dikarya</taxon>
        <taxon>Basidiomycota</taxon>
        <taxon>Agaricomycotina</taxon>
        <taxon>Agaricomycetes</taxon>
        <taxon>Agaricomycetidae</taxon>
        <taxon>Agaricales</taxon>
        <taxon>Agaricineae</taxon>
        <taxon>Strophariaceae</taxon>
        <taxon>Galerina</taxon>
    </lineage>
</organism>
<dbReference type="EMBL" id="KL142386">
    <property type="protein sequence ID" value="KDR73110.1"/>
    <property type="molecule type" value="Genomic_DNA"/>
</dbReference>
<name>A0A067SQ86_GALM3</name>
<evidence type="ECO:0000313" key="2">
    <source>
        <dbReference type="EMBL" id="KDR73110.1"/>
    </source>
</evidence>
<feature type="compositionally biased region" description="Low complexity" evidence="1">
    <location>
        <begin position="199"/>
        <end position="210"/>
    </location>
</feature>
<dbReference type="Proteomes" id="UP000027222">
    <property type="component" value="Unassembled WGS sequence"/>
</dbReference>
<dbReference type="HOGENOM" id="CLU_834310_0_0_1"/>
<protein>
    <submittedName>
        <fullName evidence="2">Uncharacterized protein</fullName>
    </submittedName>
</protein>
<evidence type="ECO:0000313" key="3">
    <source>
        <dbReference type="Proteomes" id="UP000027222"/>
    </source>
</evidence>
<proteinExistence type="predicted"/>
<evidence type="ECO:0000256" key="1">
    <source>
        <dbReference type="SAM" id="MobiDB-lite"/>
    </source>
</evidence>
<feature type="region of interest" description="Disordered" evidence="1">
    <location>
        <begin position="199"/>
        <end position="333"/>
    </location>
</feature>
<feature type="compositionally biased region" description="Polar residues" evidence="1">
    <location>
        <begin position="283"/>
        <end position="294"/>
    </location>
</feature>